<protein>
    <submittedName>
        <fullName evidence="2">Uncharacterized protein</fullName>
    </submittedName>
</protein>
<organism evidence="2 3">
    <name type="scientific">Cladophialophora chaetospira</name>
    <dbReference type="NCBI Taxonomy" id="386627"/>
    <lineage>
        <taxon>Eukaryota</taxon>
        <taxon>Fungi</taxon>
        <taxon>Dikarya</taxon>
        <taxon>Ascomycota</taxon>
        <taxon>Pezizomycotina</taxon>
        <taxon>Eurotiomycetes</taxon>
        <taxon>Chaetothyriomycetidae</taxon>
        <taxon>Chaetothyriales</taxon>
        <taxon>Herpotrichiellaceae</taxon>
        <taxon>Cladophialophora</taxon>
    </lineage>
</organism>
<sequence>MNDLGLTDNEVLNLCQWEGTRAAKERYEREARVQVRTTTADEIGAAPVGNGPRATFEDISRPASAGTASSSNETLVAVSQRDDTSSKDAELLPVPEDFIGLLRHAMQSRLQGDHAHINQAWEAWLKETLENHDEIDIDSVMTAIQNLEPETFGIDQQGGDGEVETPRSPTPQSPAAETYQEVTPIDQTQIDRFRRAGAHLLPRSQAETAR</sequence>
<dbReference type="Proteomes" id="UP001172673">
    <property type="component" value="Unassembled WGS sequence"/>
</dbReference>
<proteinExistence type="predicted"/>
<accession>A0AA39CKZ6</accession>
<evidence type="ECO:0000256" key="1">
    <source>
        <dbReference type="SAM" id="MobiDB-lite"/>
    </source>
</evidence>
<name>A0AA39CKZ6_9EURO</name>
<feature type="region of interest" description="Disordered" evidence="1">
    <location>
        <begin position="42"/>
        <end position="74"/>
    </location>
</feature>
<dbReference type="EMBL" id="JAPDRK010000006">
    <property type="protein sequence ID" value="KAJ9611746.1"/>
    <property type="molecule type" value="Genomic_DNA"/>
</dbReference>
<evidence type="ECO:0000313" key="3">
    <source>
        <dbReference type="Proteomes" id="UP001172673"/>
    </source>
</evidence>
<keyword evidence="3" id="KW-1185">Reference proteome</keyword>
<dbReference type="AlphaFoldDB" id="A0AA39CKZ6"/>
<feature type="region of interest" description="Disordered" evidence="1">
    <location>
        <begin position="151"/>
        <end position="183"/>
    </location>
</feature>
<evidence type="ECO:0000313" key="2">
    <source>
        <dbReference type="EMBL" id="KAJ9611746.1"/>
    </source>
</evidence>
<comment type="caution">
    <text evidence="2">The sequence shown here is derived from an EMBL/GenBank/DDBJ whole genome shotgun (WGS) entry which is preliminary data.</text>
</comment>
<reference evidence="2" key="1">
    <citation type="submission" date="2022-10" db="EMBL/GenBank/DDBJ databases">
        <title>Culturing micro-colonial fungi from biological soil crusts in the Mojave desert and describing Neophaeococcomyces mojavensis, and introducing the new genera and species Taxawa tesnikishii.</title>
        <authorList>
            <person name="Kurbessoian T."/>
            <person name="Stajich J.E."/>
        </authorList>
    </citation>
    <scope>NUCLEOTIDE SEQUENCE</scope>
    <source>
        <strain evidence="2">TK_41</strain>
    </source>
</reference>
<gene>
    <name evidence="2" type="ORF">H2200_004930</name>
</gene>